<gene>
    <name evidence="9" type="ORF">ACFO1S_16220</name>
</gene>
<evidence type="ECO:0000256" key="7">
    <source>
        <dbReference type="SAM" id="MobiDB-lite"/>
    </source>
</evidence>
<dbReference type="CDD" id="cd00609">
    <property type="entry name" value="AAT_like"/>
    <property type="match status" value="1"/>
</dbReference>
<reference evidence="10" key="1">
    <citation type="journal article" date="2019" name="Int. J. Syst. Evol. Microbiol.">
        <title>The Global Catalogue of Microorganisms (GCM) 10K type strain sequencing project: providing services to taxonomists for standard genome sequencing and annotation.</title>
        <authorList>
            <consortium name="The Broad Institute Genomics Platform"/>
            <consortium name="The Broad Institute Genome Sequencing Center for Infectious Disease"/>
            <person name="Wu L."/>
            <person name="Ma J."/>
        </authorList>
    </citation>
    <scope>NUCLEOTIDE SEQUENCE [LARGE SCALE GENOMIC DNA]</scope>
    <source>
        <strain evidence="10">CGMCC 4.1641</strain>
    </source>
</reference>
<comment type="similarity">
    <text evidence="2 6">Belongs to the class-I pyridoxal-phosphate-dependent aminotransferase family.</text>
</comment>
<dbReference type="InterPro" id="IPR004838">
    <property type="entry name" value="NHTrfase_class1_PyrdxlP-BS"/>
</dbReference>
<dbReference type="InterPro" id="IPR015421">
    <property type="entry name" value="PyrdxlP-dep_Trfase_major"/>
</dbReference>
<evidence type="ECO:0000256" key="5">
    <source>
        <dbReference type="ARBA" id="ARBA00022898"/>
    </source>
</evidence>
<feature type="compositionally biased region" description="Basic and acidic residues" evidence="7">
    <location>
        <begin position="1"/>
        <end position="10"/>
    </location>
</feature>
<dbReference type="Pfam" id="PF00155">
    <property type="entry name" value="Aminotran_1_2"/>
    <property type="match status" value="1"/>
</dbReference>
<organism evidence="9 10">
    <name type="scientific">Cohnella boryungensis</name>
    <dbReference type="NCBI Taxonomy" id="768479"/>
    <lineage>
        <taxon>Bacteria</taxon>
        <taxon>Bacillati</taxon>
        <taxon>Bacillota</taxon>
        <taxon>Bacilli</taxon>
        <taxon>Bacillales</taxon>
        <taxon>Paenibacillaceae</taxon>
        <taxon>Cohnella</taxon>
    </lineage>
</organism>
<dbReference type="InterPro" id="IPR050596">
    <property type="entry name" value="AspAT/PAT-like"/>
</dbReference>
<evidence type="ECO:0000313" key="10">
    <source>
        <dbReference type="Proteomes" id="UP001595755"/>
    </source>
</evidence>
<keyword evidence="3 6" id="KW-0032">Aminotransferase</keyword>
<keyword evidence="4 6" id="KW-0808">Transferase</keyword>
<dbReference type="EMBL" id="JBHSED010000035">
    <property type="protein sequence ID" value="MFC4304978.1"/>
    <property type="molecule type" value="Genomic_DNA"/>
</dbReference>
<evidence type="ECO:0000256" key="3">
    <source>
        <dbReference type="ARBA" id="ARBA00022576"/>
    </source>
</evidence>
<evidence type="ECO:0000313" key="9">
    <source>
        <dbReference type="EMBL" id="MFC4304978.1"/>
    </source>
</evidence>
<name>A0ABV8SBM4_9BACL</name>
<dbReference type="RefSeq" id="WP_204603569.1">
    <property type="nucleotide sequence ID" value="NZ_JBHSED010000035.1"/>
</dbReference>
<proteinExistence type="inferred from homology"/>
<evidence type="ECO:0000256" key="2">
    <source>
        <dbReference type="ARBA" id="ARBA00007441"/>
    </source>
</evidence>
<dbReference type="InterPro" id="IPR015424">
    <property type="entry name" value="PyrdxlP-dep_Trfase"/>
</dbReference>
<keyword evidence="10" id="KW-1185">Reference proteome</keyword>
<dbReference type="PROSITE" id="PS00105">
    <property type="entry name" value="AA_TRANSFER_CLASS_1"/>
    <property type="match status" value="1"/>
</dbReference>
<evidence type="ECO:0000256" key="1">
    <source>
        <dbReference type="ARBA" id="ARBA00001933"/>
    </source>
</evidence>
<dbReference type="EC" id="2.6.1.-" evidence="6"/>
<accession>A0ABV8SBM4</accession>
<dbReference type="InterPro" id="IPR015422">
    <property type="entry name" value="PyrdxlP-dep_Trfase_small"/>
</dbReference>
<keyword evidence="5" id="KW-0663">Pyridoxal phosphate</keyword>
<dbReference type="PANTHER" id="PTHR46383:SF3">
    <property type="entry name" value="ASPARTATE AMINOTRANSFERASE-RELATED"/>
    <property type="match status" value="1"/>
</dbReference>
<feature type="region of interest" description="Disordered" evidence="7">
    <location>
        <begin position="1"/>
        <end position="21"/>
    </location>
</feature>
<evidence type="ECO:0000259" key="8">
    <source>
        <dbReference type="Pfam" id="PF00155"/>
    </source>
</evidence>
<dbReference type="InterPro" id="IPR004839">
    <property type="entry name" value="Aminotransferase_I/II_large"/>
</dbReference>
<evidence type="ECO:0000256" key="6">
    <source>
        <dbReference type="RuleBase" id="RU000481"/>
    </source>
</evidence>
<dbReference type="SUPFAM" id="SSF53383">
    <property type="entry name" value="PLP-dependent transferases"/>
    <property type="match status" value="1"/>
</dbReference>
<comment type="caution">
    <text evidence="9">The sequence shown here is derived from an EMBL/GenBank/DDBJ whole genome shotgun (WGS) entry which is preliminary data.</text>
</comment>
<dbReference type="Gene3D" id="3.40.640.10">
    <property type="entry name" value="Type I PLP-dependent aspartate aminotransferase-like (Major domain)"/>
    <property type="match status" value="1"/>
</dbReference>
<feature type="domain" description="Aminotransferase class I/classII large" evidence="8">
    <location>
        <begin position="49"/>
        <end position="400"/>
    </location>
</feature>
<sequence length="408" mass="44871">MIKDEEKPKIQADPSRSGGMQNYLSSRARAIPPSGIRRFFDLVSASKDKDIITLGVGEPDFVTPWRVRDAAVYSLEKGKTQYSPNAGTMELREAIGQYLANEFHLNYDPGKEVIVTVGGSEGIDLALRALIEPGDEILVPEPCYISYSPITSLGGGVPVGIETFAEDQFKLTPESLRAAITPRSKVLVLCYPSNPTGAIMTYEEMLPIAKIVEENDLIVISDEIYAELTFAGRHASFASLPGMKDRTILVSGFSKAFAMTGWRMGYACGHPDLISAMLRIHQYTIMCAPTMGQVAALEALTKGGLEEKDRMMESYNQRRRLVVQGFRDMGLECHEPQGAFYAFPSVRSTGLTSEQFAERLLLEAKVAAVPGHVFGKGGEGFLRCCYATSVSQLTEAMERIHLFLRTLE</sequence>
<dbReference type="Gene3D" id="3.90.1150.10">
    <property type="entry name" value="Aspartate Aminotransferase, domain 1"/>
    <property type="match status" value="1"/>
</dbReference>
<dbReference type="Proteomes" id="UP001595755">
    <property type="component" value="Unassembled WGS sequence"/>
</dbReference>
<evidence type="ECO:0000256" key="4">
    <source>
        <dbReference type="ARBA" id="ARBA00022679"/>
    </source>
</evidence>
<dbReference type="PANTHER" id="PTHR46383">
    <property type="entry name" value="ASPARTATE AMINOTRANSFERASE"/>
    <property type="match status" value="1"/>
</dbReference>
<protein>
    <recommendedName>
        <fullName evidence="6">Aminotransferase</fullName>
        <ecNumber evidence="6">2.6.1.-</ecNumber>
    </recommendedName>
</protein>
<dbReference type="GO" id="GO:0008483">
    <property type="term" value="F:transaminase activity"/>
    <property type="evidence" value="ECO:0007669"/>
    <property type="project" value="UniProtKB-KW"/>
</dbReference>
<comment type="cofactor">
    <cofactor evidence="1 6">
        <name>pyridoxal 5'-phosphate</name>
        <dbReference type="ChEBI" id="CHEBI:597326"/>
    </cofactor>
</comment>